<dbReference type="PANTHER" id="PTHR34219">
    <property type="entry name" value="IRON-REGULATED INNER MEMBRANE PROTEIN-RELATED"/>
    <property type="match status" value="1"/>
</dbReference>
<feature type="transmembrane region" description="Helical" evidence="1">
    <location>
        <begin position="143"/>
        <end position="163"/>
    </location>
</feature>
<reference evidence="2 3" key="1">
    <citation type="submission" date="2018-08" db="EMBL/GenBank/DDBJ databases">
        <title>Genomic Encyclopedia of Archaeal and Bacterial Type Strains, Phase II (KMG-II): from individual species to whole genera.</title>
        <authorList>
            <person name="Goeker M."/>
        </authorList>
    </citation>
    <scope>NUCLEOTIDE SEQUENCE [LARGE SCALE GENOMIC DNA]</scope>
    <source>
        <strain evidence="2 3">DSM 100880</strain>
    </source>
</reference>
<dbReference type="Pfam" id="PF03929">
    <property type="entry name" value="PepSY_TM"/>
    <property type="match status" value="1"/>
</dbReference>
<feature type="transmembrane region" description="Helical" evidence="1">
    <location>
        <begin position="12"/>
        <end position="36"/>
    </location>
</feature>
<dbReference type="RefSeq" id="WP_115812183.1">
    <property type="nucleotide sequence ID" value="NZ_QUNI01000004.1"/>
</dbReference>
<feature type="transmembrane region" description="Helical" evidence="1">
    <location>
        <begin position="193"/>
        <end position="213"/>
    </location>
</feature>
<evidence type="ECO:0000313" key="3">
    <source>
        <dbReference type="Proteomes" id="UP000257136"/>
    </source>
</evidence>
<sequence>MSKRVKKIISQIHLWLGLASGLIVFIVALTGSILVFEEEIEEILHPEFYTVTSIAKEKKAIDYSIEILEKKYSIKTINRIYTYNDPKRTSLVMAKDSNDETQIFAINPYTGKIIDKVTMKSRFFSIVNNLHRNLLMGETGKLITGYSCLIFVVLLISGLFLWWPKKIKTLKQRLIIKWKASFKRVNWDFHSTLGFYSFLFLLIISLTGLTWSFKWFENTIYYFSDGTSKKTSVTVENPTKTEPKLKNTVFYQTILDVTNRVYPFKGDIQIRMPKDTINSIFVTKENLEKNIPNQSSIAYFDKYTAEIFQIKPYESFTLGDKIRRIIFPLHTGSILVYPTKIIAFLVCLIAATAPITGFLIWIGRKKKKNHF</sequence>
<evidence type="ECO:0000256" key="1">
    <source>
        <dbReference type="SAM" id="Phobius"/>
    </source>
</evidence>
<keyword evidence="1" id="KW-1133">Transmembrane helix</keyword>
<dbReference type="EMBL" id="QUNI01000004">
    <property type="protein sequence ID" value="REG99488.1"/>
    <property type="molecule type" value="Genomic_DNA"/>
</dbReference>
<keyword evidence="1" id="KW-0472">Membrane</keyword>
<accession>A0A3E0EMS9</accession>
<dbReference type="Proteomes" id="UP000257136">
    <property type="component" value="Unassembled WGS sequence"/>
</dbReference>
<organism evidence="2 3">
    <name type="scientific">Flavobacterium aquicola</name>
    <dbReference type="NCBI Taxonomy" id="1682742"/>
    <lineage>
        <taxon>Bacteria</taxon>
        <taxon>Pseudomonadati</taxon>
        <taxon>Bacteroidota</taxon>
        <taxon>Flavobacteriia</taxon>
        <taxon>Flavobacteriales</taxon>
        <taxon>Flavobacteriaceae</taxon>
        <taxon>Flavobacterium</taxon>
    </lineage>
</organism>
<evidence type="ECO:0000313" key="2">
    <source>
        <dbReference type="EMBL" id="REG99488.1"/>
    </source>
</evidence>
<name>A0A3E0EMS9_9FLAO</name>
<dbReference type="InterPro" id="IPR005625">
    <property type="entry name" value="PepSY-ass_TM"/>
</dbReference>
<comment type="caution">
    <text evidence="2">The sequence shown here is derived from an EMBL/GenBank/DDBJ whole genome shotgun (WGS) entry which is preliminary data.</text>
</comment>
<proteinExistence type="predicted"/>
<dbReference type="PANTHER" id="PTHR34219:SF3">
    <property type="entry name" value="BLL7967 PROTEIN"/>
    <property type="match status" value="1"/>
</dbReference>
<keyword evidence="1" id="KW-0812">Transmembrane</keyword>
<dbReference type="AlphaFoldDB" id="A0A3E0EMS9"/>
<keyword evidence="3" id="KW-1185">Reference proteome</keyword>
<gene>
    <name evidence="2" type="ORF">C8P67_104106</name>
</gene>
<dbReference type="OrthoDB" id="111691at2"/>
<protein>
    <submittedName>
        <fullName evidence="2">Putative iron-regulated membrane protein</fullName>
    </submittedName>
</protein>
<feature type="transmembrane region" description="Helical" evidence="1">
    <location>
        <begin position="341"/>
        <end position="362"/>
    </location>
</feature>